<keyword evidence="2" id="KW-0812">Transmembrane</keyword>
<evidence type="ECO:0000256" key="1">
    <source>
        <dbReference type="SAM" id="MobiDB-lite"/>
    </source>
</evidence>
<name>A0A3S4TEX5_9BACT</name>
<feature type="transmembrane region" description="Helical" evidence="2">
    <location>
        <begin position="6"/>
        <end position="24"/>
    </location>
</feature>
<feature type="compositionally biased region" description="Polar residues" evidence="1">
    <location>
        <begin position="197"/>
        <end position="206"/>
    </location>
</feature>
<dbReference type="Proteomes" id="UP000286862">
    <property type="component" value="Unassembled WGS sequence"/>
</dbReference>
<feature type="region of interest" description="Disordered" evidence="1">
    <location>
        <begin position="131"/>
        <end position="206"/>
    </location>
</feature>
<gene>
    <name evidence="3" type="ORF">VT99_10335</name>
</gene>
<reference evidence="3 4" key="1">
    <citation type="submission" date="2017-01" db="EMBL/GenBank/DDBJ databases">
        <title>The cable genome- insights into the physiology and evolution of filamentous bacteria capable of sulfide oxidation via long distance electron transfer.</title>
        <authorList>
            <person name="Schreiber L."/>
            <person name="Bjerg J.T."/>
            <person name="Boggild A."/>
            <person name="Van De Vossenberg J."/>
            <person name="Meysman F."/>
            <person name="Nielsen L.P."/>
            <person name="Schramm A."/>
            <person name="Kjeldsen K.U."/>
        </authorList>
    </citation>
    <scope>NUCLEOTIDE SEQUENCE [LARGE SCALE GENOMIC DNA]</scope>
    <source>
        <strain evidence="3">A2</strain>
    </source>
</reference>
<feature type="transmembrane region" description="Helical" evidence="2">
    <location>
        <begin position="36"/>
        <end position="54"/>
    </location>
</feature>
<sequence length="206" mass="23315">MSIIHLIVFLLQFLLFVPLFFFLFIKSPKGSKNKKVFLAVALISICYASVDAYFHRYLIASDFYYVQGDWKKSGEIAEKGFNYLEDKSEVYDFAYGRFSLYRKMKRAKEKAPEQKGPAVNEAVTVEQEVIEPNEPAGNEEVGATQEAVEQNEPAEREEVTAEQEVIEQNAPAENEEVSTEQEAIEQEEPAENEDAATTQQAVGPLE</sequence>
<protein>
    <submittedName>
        <fullName evidence="3">Uncharacterized protein</fullName>
    </submittedName>
</protein>
<feature type="compositionally biased region" description="Acidic residues" evidence="1">
    <location>
        <begin position="173"/>
        <end position="194"/>
    </location>
</feature>
<evidence type="ECO:0000313" key="4">
    <source>
        <dbReference type="Proteomes" id="UP000286862"/>
    </source>
</evidence>
<evidence type="ECO:0000256" key="2">
    <source>
        <dbReference type="SAM" id="Phobius"/>
    </source>
</evidence>
<keyword evidence="2" id="KW-1133">Transmembrane helix</keyword>
<accession>A0A3S4TEX5</accession>
<proteinExistence type="predicted"/>
<keyword evidence="2" id="KW-0472">Membrane</keyword>
<dbReference type="AlphaFoldDB" id="A0A3S4TEX5"/>
<dbReference type="EMBL" id="MTKQ01000033">
    <property type="protein sequence ID" value="RWX49030.1"/>
    <property type="molecule type" value="Genomic_DNA"/>
</dbReference>
<evidence type="ECO:0000313" key="3">
    <source>
        <dbReference type="EMBL" id="RWX49030.1"/>
    </source>
</evidence>
<comment type="caution">
    <text evidence="3">The sequence shown here is derived from an EMBL/GenBank/DDBJ whole genome shotgun (WGS) entry which is preliminary data.</text>
</comment>
<organism evidence="3 4">
    <name type="scientific">Candidatus Electrothrix marina</name>
    <dbReference type="NCBI Taxonomy" id="1859130"/>
    <lineage>
        <taxon>Bacteria</taxon>
        <taxon>Pseudomonadati</taxon>
        <taxon>Thermodesulfobacteriota</taxon>
        <taxon>Desulfobulbia</taxon>
        <taxon>Desulfobulbales</taxon>
        <taxon>Desulfobulbaceae</taxon>
        <taxon>Candidatus Electrothrix</taxon>
    </lineage>
</organism>